<dbReference type="HOGENOM" id="CLU_009123_11_1_1"/>
<keyword evidence="2" id="KW-1185">Reference proteome</keyword>
<proteinExistence type="predicted"/>
<protein>
    <recommendedName>
        <fullName evidence="3">HAT C-terminal dimerisation domain-containing protein</fullName>
    </recommendedName>
</protein>
<evidence type="ECO:0008006" key="3">
    <source>
        <dbReference type="Google" id="ProtNLM"/>
    </source>
</evidence>
<dbReference type="Proteomes" id="UP000053989">
    <property type="component" value="Unassembled WGS sequence"/>
</dbReference>
<evidence type="ECO:0000313" key="2">
    <source>
        <dbReference type="Proteomes" id="UP000053989"/>
    </source>
</evidence>
<feature type="non-terminal residue" evidence="1">
    <location>
        <position position="1"/>
    </location>
</feature>
<sequence>TSTTVERVFSQGRRLLHFTRNRLSLPSTRAFLCPSSWLRTDLIIVEEVVSIVKQSN</sequence>
<reference evidence="1 2" key="1">
    <citation type="submission" date="2014-04" db="EMBL/GenBank/DDBJ databases">
        <authorList>
            <consortium name="DOE Joint Genome Institute"/>
            <person name="Kuo A."/>
            <person name="Kohler A."/>
            <person name="Nagy L.G."/>
            <person name="Floudas D."/>
            <person name="Copeland A."/>
            <person name="Barry K.W."/>
            <person name="Cichocki N."/>
            <person name="Veneault-Fourrey C."/>
            <person name="LaButti K."/>
            <person name="Lindquist E.A."/>
            <person name="Lipzen A."/>
            <person name="Lundell T."/>
            <person name="Morin E."/>
            <person name="Murat C."/>
            <person name="Sun H."/>
            <person name="Tunlid A."/>
            <person name="Henrissat B."/>
            <person name="Grigoriev I.V."/>
            <person name="Hibbett D.S."/>
            <person name="Martin F."/>
            <person name="Nordberg H.P."/>
            <person name="Cantor M.N."/>
            <person name="Hua S.X."/>
        </authorList>
    </citation>
    <scope>NUCLEOTIDE SEQUENCE [LARGE SCALE GENOMIC DNA]</scope>
    <source>
        <strain evidence="1 2">Foug A</strain>
    </source>
</reference>
<organism evidence="1 2">
    <name type="scientific">Scleroderma citrinum Foug A</name>
    <dbReference type="NCBI Taxonomy" id="1036808"/>
    <lineage>
        <taxon>Eukaryota</taxon>
        <taxon>Fungi</taxon>
        <taxon>Dikarya</taxon>
        <taxon>Basidiomycota</taxon>
        <taxon>Agaricomycotina</taxon>
        <taxon>Agaricomycetes</taxon>
        <taxon>Agaricomycetidae</taxon>
        <taxon>Boletales</taxon>
        <taxon>Sclerodermatineae</taxon>
        <taxon>Sclerodermataceae</taxon>
        <taxon>Scleroderma</taxon>
    </lineage>
</organism>
<name>A0A0C3ECL6_9AGAM</name>
<dbReference type="OrthoDB" id="1715602at2759"/>
<evidence type="ECO:0000313" key="1">
    <source>
        <dbReference type="EMBL" id="KIM70455.1"/>
    </source>
</evidence>
<dbReference type="AlphaFoldDB" id="A0A0C3ECL6"/>
<accession>A0A0C3ECL6</accession>
<gene>
    <name evidence="1" type="ORF">SCLCIDRAFT_100757</name>
</gene>
<dbReference type="EMBL" id="KN822004">
    <property type="protein sequence ID" value="KIM70455.1"/>
    <property type="molecule type" value="Genomic_DNA"/>
</dbReference>
<reference evidence="2" key="2">
    <citation type="submission" date="2015-01" db="EMBL/GenBank/DDBJ databases">
        <title>Evolutionary Origins and Diversification of the Mycorrhizal Mutualists.</title>
        <authorList>
            <consortium name="DOE Joint Genome Institute"/>
            <consortium name="Mycorrhizal Genomics Consortium"/>
            <person name="Kohler A."/>
            <person name="Kuo A."/>
            <person name="Nagy L.G."/>
            <person name="Floudas D."/>
            <person name="Copeland A."/>
            <person name="Barry K.W."/>
            <person name="Cichocki N."/>
            <person name="Veneault-Fourrey C."/>
            <person name="LaButti K."/>
            <person name="Lindquist E.A."/>
            <person name="Lipzen A."/>
            <person name="Lundell T."/>
            <person name="Morin E."/>
            <person name="Murat C."/>
            <person name="Riley R."/>
            <person name="Ohm R."/>
            <person name="Sun H."/>
            <person name="Tunlid A."/>
            <person name="Henrissat B."/>
            <person name="Grigoriev I.V."/>
            <person name="Hibbett D.S."/>
            <person name="Martin F."/>
        </authorList>
    </citation>
    <scope>NUCLEOTIDE SEQUENCE [LARGE SCALE GENOMIC DNA]</scope>
    <source>
        <strain evidence="2">Foug A</strain>
    </source>
</reference>
<dbReference type="InParanoid" id="A0A0C3ECL6"/>